<evidence type="ECO:0000259" key="9">
    <source>
        <dbReference type="PROSITE" id="PS50835"/>
    </source>
</evidence>
<keyword evidence="11" id="KW-1185">Reference proteome</keyword>
<dbReference type="InterPro" id="IPR013783">
    <property type="entry name" value="Ig-like_fold"/>
</dbReference>
<evidence type="ECO:0000256" key="2">
    <source>
        <dbReference type="ARBA" id="ARBA00008727"/>
    </source>
</evidence>
<evidence type="ECO:0000256" key="5">
    <source>
        <dbReference type="ARBA" id="ARBA00022989"/>
    </source>
</evidence>
<accession>A0A834J2X8</accession>
<keyword evidence="4 8" id="KW-0732">Signal</keyword>
<dbReference type="PANTHER" id="PTHR32178:SF6">
    <property type="entry name" value="IG-LIKE DOMAIN-CONTAINING PROTEIN"/>
    <property type="match status" value="1"/>
</dbReference>
<dbReference type="SMART" id="SM00409">
    <property type="entry name" value="IG"/>
    <property type="match status" value="2"/>
</dbReference>
<dbReference type="InterPro" id="IPR013151">
    <property type="entry name" value="Immunoglobulin_dom"/>
</dbReference>
<dbReference type="SUPFAM" id="SSF48726">
    <property type="entry name" value="Immunoglobulin"/>
    <property type="match status" value="2"/>
</dbReference>
<feature type="domain" description="Ig-like" evidence="9">
    <location>
        <begin position="288"/>
        <end position="385"/>
    </location>
</feature>
<evidence type="ECO:0000256" key="8">
    <source>
        <dbReference type="SAM" id="SignalP"/>
    </source>
</evidence>
<dbReference type="OrthoDB" id="9988013at2759"/>
<feature type="domain" description="Ig-like" evidence="9">
    <location>
        <begin position="23"/>
        <end position="126"/>
    </location>
</feature>
<dbReference type="CDD" id="cd00096">
    <property type="entry name" value="Ig"/>
    <property type="match status" value="1"/>
</dbReference>
<dbReference type="Gene3D" id="2.60.40.10">
    <property type="entry name" value="Immunoglobulins"/>
    <property type="match status" value="2"/>
</dbReference>
<dbReference type="Pfam" id="PF00047">
    <property type="entry name" value="ig"/>
    <property type="match status" value="1"/>
</dbReference>
<dbReference type="InterPro" id="IPR036179">
    <property type="entry name" value="Ig-like_dom_sf"/>
</dbReference>
<sequence>MKVMKQIFISVALLRYYIFCQEPEAPLVSKECRERDRLIGSDKEDLYAVVDALQGQTLLLRCRFCNAQPSESPKNWYKIDQIGISKPTEIMADMDNEVDRNRIFINQKHSLIVKNISVEDAGLYSCVHYEDKSNKEKFNFLVDIVTKEKASALEKGNVTAWANYQKDYFSSINSMFRESSGTEFLYVRDILKISMELVTQWGSWSTCQICGRPQGMGLMKRTGKCRLKLNSKKERTENHSADELYLYNAPAISCRALRLQRMFPQISNLTSVIPDFIQEDKCDGICNPDAEGLNKGWKVGKGTGFKYRKHSVLQENSHLTFVCPESTLDNKVVWKKNGLTLKRGDNSNPHVIVDTFNSLYLVDVIPEVAGNYSCYVDNIRMQQIVIFVYSKSKFLTNELARSAVSRHVQFFDRNADEMNRKYNWENSNSRN</sequence>
<dbReference type="Proteomes" id="UP000625711">
    <property type="component" value="Unassembled WGS sequence"/>
</dbReference>
<proteinExistence type="inferred from homology"/>
<evidence type="ECO:0000256" key="3">
    <source>
        <dbReference type="ARBA" id="ARBA00022692"/>
    </source>
</evidence>
<reference evidence="10" key="1">
    <citation type="submission" date="2020-08" db="EMBL/GenBank/DDBJ databases">
        <title>Genome sequencing and assembly of the red palm weevil Rhynchophorus ferrugineus.</title>
        <authorList>
            <person name="Dias G.B."/>
            <person name="Bergman C.M."/>
            <person name="Manee M."/>
        </authorList>
    </citation>
    <scope>NUCLEOTIDE SEQUENCE</scope>
    <source>
        <strain evidence="10">AA-2017</strain>
        <tissue evidence="10">Whole larva</tissue>
    </source>
</reference>
<dbReference type="EMBL" id="JAACXV010000019">
    <property type="protein sequence ID" value="KAF7286872.1"/>
    <property type="molecule type" value="Genomic_DNA"/>
</dbReference>
<keyword evidence="3" id="KW-0812">Transmembrane</keyword>
<feature type="chain" id="PRO_5033058132" description="Ig-like domain-containing protein" evidence="8">
    <location>
        <begin position="21"/>
        <end position="431"/>
    </location>
</feature>
<feature type="signal peptide" evidence="8">
    <location>
        <begin position="1"/>
        <end position="20"/>
    </location>
</feature>
<evidence type="ECO:0000256" key="7">
    <source>
        <dbReference type="ARBA" id="ARBA00023180"/>
    </source>
</evidence>
<organism evidence="10 11">
    <name type="scientific">Rhynchophorus ferrugineus</name>
    <name type="common">Red palm weevil</name>
    <name type="synonym">Curculio ferrugineus</name>
    <dbReference type="NCBI Taxonomy" id="354439"/>
    <lineage>
        <taxon>Eukaryota</taxon>
        <taxon>Metazoa</taxon>
        <taxon>Ecdysozoa</taxon>
        <taxon>Arthropoda</taxon>
        <taxon>Hexapoda</taxon>
        <taxon>Insecta</taxon>
        <taxon>Pterygota</taxon>
        <taxon>Neoptera</taxon>
        <taxon>Endopterygota</taxon>
        <taxon>Coleoptera</taxon>
        <taxon>Polyphaga</taxon>
        <taxon>Cucujiformia</taxon>
        <taxon>Curculionidae</taxon>
        <taxon>Dryophthorinae</taxon>
        <taxon>Rhynchophorus</taxon>
    </lineage>
</organism>
<comment type="similarity">
    <text evidence="2">Belongs to the FAM187 family.</text>
</comment>
<protein>
    <recommendedName>
        <fullName evidence="9">Ig-like domain-containing protein</fullName>
    </recommendedName>
</protein>
<evidence type="ECO:0000256" key="4">
    <source>
        <dbReference type="ARBA" id="ARBA00022729"/>
    </source>
</evidence>
<evidence type="ECO:0000313" key="10">
    <source>
        <dbReference type="EMBL" id="KAF7286872.1"/>
    </source>
</evidence>
<gene>
    <name evidence="10" type="ORF">GWI33_003443</name>
</gene>
<comment type="caution">
    <text evidence="10">The sequence shown here is derived from an EMBL/GenBank/DDBJ whole genome shotgun (WGS) entry which is preliminary data.</text>
</comment>
<evidence type="ECO:0000256" key="1">
    <source>
        <dbReference type="ARBA" id="ARBA00004479"/>
    </source>
</evidence>
<dbReference type="AlphaFoldDB" id="A0A834J2X8"/>
<evidence type="ECO:0000313" key="11">
    <source>
        <dbReference type="Proteomes" id="UP000625711"/>
    </source>
</evidence>
<keyword evidence="5" id="KW-1133">Transmembrane helix</keyword>
<dbReference type="PANTHER" id="PTHR32178">
    <property type="entry name" value="FAM187"/>
    <property type="match status" value="1"/>
</dbReference>
<keyword evidence="7" id="KW-0325">Glycoprotein</keyword>
<evidence type="ECO:0000256" key="6">
    <source>
        <dbReference type="ARBA" id="ARBA00023136"/>
    </source>
</evidence>
<dbReference type="InterPro" id="IPR007110">
    <property type="entry name" value="Ig-like_dom"/>
</dbReference>
<name>A0A834J2X8_RHYFE</name>
<comment type="subcellular location">
    <subcellularLocation>
        <location evidence="1">Membrane</location>
        <topology evidence="1">Single-pass type I membrane protein</topology>
    </subcellularLocation>
</comment>
<dbReference type="PROSITE" id="PS50835">
    <property type="entry name" value="IG_LIKE"/>
    <property type="match status" value="2"/>
</dbReference>
<dbReference type="InterPro" id="IPR039311">
    <property type="entry name" value="FAM187A/B"/>
</dbReference>
<dbReference type="InterPro" id="IPR003599">
    <property type="entry name" value="Ig_sub"/>
</dbReference>
<dbReference type="GO" id="GO:0016020">
    <property type="term" value="C:membrane"/>
    <property type="evidence" value="ECO:0007669"/>
    <property type="project" value="UniProtKB-SubCell"/>
</dbReference>
<keyword evidence="6" id="KW-0472">Membrane</keyword>